<accession>A0A160KQ20</accession>
<dbReference type="SUPFAM" id="SSF55729">
    <property type="entry name" value="Acyl-CoA N-acyltransferases (Nat)"/>
    <property type="match status" value="1"/>
</dbReference>
<evidence type="ECO:0000259" key="1">
    <source>
        <dbReference type="PROSITE" id="PS51186"/>
    </source>
</evidence>
<name>A0A160KQ20_9MICO</name>
<dbReference type="AlphaFoldDB" id="A0A160KQ20"/>
<keyword evidence="3" id="KW-1185">Reference proteome</keyword>
<dbReference type="PATRIC" id="fig|33888.3.peg.126"/>
<dbReference type="Pfam" id="PF13302">
    <property type="entry name" value="Acetyltransf_3"/>
    <property type="match status" value="1"/>
</dbReference>
<dbReference type="OrthoDB" id="9797989at2"/>
<dbReference type="GO" id="GO:0016747">
    <property type="term" value="F:acyltransferase activity, transferring groups other than amino-acyl groups"/>
    <property type="evidence" value="ECO:0007669"/>
    <property type="project" value="InterPro"/>
</dbReference>
<dbReference type="KEGG" id="rtn:A6122_0107"/>
<evidence type="ECO:0000313" key="3">
    <source>
        <dbReference type="Proteomes" id="UP000077071"/>
    </source>
</evidence>
<dbReference type="Proteomes" id="UP000077071">
    <property type="component" value="Chromosome"/>
</dbReference>
<dbReference type="InterPro" id="IPR051531">
    <property type="entry name" value="N-acetyltransferase"/>
</dbReference>
<sequence>MDYESPRLILHPFTPSEAARVMAGEPAGNEAWAPDYPFADEIDPLRSLAAQTGEVEHPFAMYAIRIRETNTAIGGLGFFGPPKDGTVEVGYGLVPSARGRGYATEALRRAVEIARKAGAGRIVADTSVENLPSQNVMSKVGFIETDRSETLVYYSLDL</sequence>
<feature type="domain" description="N-acetyltransferase" evidence="1">
    <location>
        <begin position="8"/>
        <end position="158"/>
    </location>
</feature>
<dbReference type="Gene3D" id="3.40.630.30">
    <property type="match status" value="1"/>
</dbReference>
<dbReference type="PANTHER" id="PTHR43792:SF13">
    <property type="entry name" value="ACETYLTRANSFERASE"/>
    <property type="match status" value="1"/>
</dbReference>
<dbReference type="InterPro" id="IPR016181">
    <property type="entry name" value="Acyl_CoA_acyltransferase"/>
</dbReference>
<dbReference type="STRING" id="33888.A6122_0107"/>
<protein>
    <recommendedName>
        <fullName evidence="1">N-acetyltransferase domain-containing protein</fullName>
    </recommendedName>
</protein>
<dbReference type="InterPro" id="IPR000182">
    <property type="entry name" value="GNAT_dom"/>
</dbReference>
<organism evidence="2 3">
    <name type="scientific">Rathayibacter tritici</name>
    <dbReference type="NCBI Taxonomy" id="33888"/>
    <lineage>
        <taxon>Bacteria</taxon>
        <taxon>Bacillati</taxon>
        <taxon>Actinomycetota</taxon>
        <taxon>Actinomycetes</taxon>
        <taxon>Micrococcales</taxon>
        <taxon>Microbacteriaceae</taxon>
        <taxon>Rathayibacter</taxon>
    </lineage>
</organism>
<gene>
    <name evidence="2" type="ORF">A6122_0107</name>
</gene>
<dbReference type="PANTHER" id="PTHR43792">
    <property type="entry name" value="GNAT FAMILY, PUTATIVE (AFU_ORTHOLOGUE AFUA_3G00765)-RELATED-RELATED"/>
    <property type="match status" value="1"/>
</dbReference>
<reference evidence="2 3" key="1">
    <citation type="submission" date="2016-05" db="EMBL/GenBank/DDBJ databases">
        <title>Complete genome sequence of Rathayibacter tritici NCPPB 1953.</title>
        <authorList>
            <person name="Park J."/>
            <person name="Lee H.-H."/>
            <person name="Lee S.-W."/>
            <person name="Seo Y.-S."/>
        </authorList>
    </citation>
    <scope>NUCLEOTIDE SEQUENCE [LARGE SCALE GENOMIC DNA]</scope>
    <source>
        <strain evidence="2 3">NCPPB 1953</strain>
    </source>
</reference>
<dbReference type="RefSeq" id="WP_068250283.1">
    <property type="nucleotide sequence ID" value="NZ_CP015515.1"/>
</dbReference>
<dbReference type="PROSITE" id="PS51186">
    <property type="entry name" value="GNAT"/>
    <property type="match status" value="1"/>
</dbReference>
<dbReference type="EMBL" id="CP015515">
    <property type="protein sequence ID" value="AND15274.1"/>
    <property type="molecule type" value="Genomic_DNA"/>
</dbReference>
<dbReference type="CDD" id="cd04301">
    <property type="entry name" value="NAT_SF"/>
    <property type="match status" value="1"/>
</dbReference>
<proteinExistence type="predicted"/>
<evidence type="ECO:0000313" key="2">
    <source>
        <dbReference type="EMBL" id="AND15274.1"/>
    </source>
</evidence>